<accession>A0ABP9MBJ7</accession>
<dbReference type="PANTHER" id="PTHR10344">
    <property type="entry name" value="THYMIDYLATE KINASE"/>
    <property type="match status" value="1"/>
</dbReference>
<dbReference type="RefSeq" id="WP_300646840.1">
    <property type="nucleotide sequence ID" value="NZ_BAABKD010000011.1"/>
</dbReference>
<organism evidence="13 14">
    <name type="scientific">Paenalcaligenes hermetiae</name>
    <dbReference type="NCBI Taxonomy" id="1157987"/>
    <lineage>
        <taxon>Bacteria</taxon>
        <taxon>Pseudomonadati</taxon>
        <taxon>Pseudomonadota</taxon>
        <taxon>Betaproteobacteria</taxon>
        <taxon>Burkholderiales</taxon>
        <taxon>Alcaligenaceae</taxon>
        <taxon>Paenalcaligenes</taxon>
    </lineage>
</organism>
<keyword evidence="7 11" id="KW-0418">Kinase</keyword>
<dbReference type="NCBIfam" id="TIGR00041">
    <property type="entry name" value="DTMP_kinase"/>
    <property type="match status" value="1"/>
</dbReference>
<name>A0ABP9MBJ7_9BURK</name>
<comment type="similarity">
    <text evidence="1 11">Belongs to the thymidylate kinase family.</text>
</comment>
<evidence type="ECO:0000256" key="8">
    <source>
        <dbReference type="ARBA" id="ARBA00022840"/>
    </source>
</evidence>
<dbReference type="EC" id="2.7.4.9" evidence="2 11"/>
<evidence type="ECO:0000313" key="13">
    <source>
        <dbReference type="EMBL" id="GAA5092492.1"/>
    </source>
</evidence>
<dbReference type="InterPro" id="IPR039430">
    <property type="entry name" value="Thymidylate_kin-like_dom"/>
</dbReference>
<keyword evidence="5 11" id="KW-0545">Nucleotide biosynthesis</keyword>
<dbReference type="PANTHER" id="PTHR10344:SF4">
    <property type="entry name" value="UMP-CMP KINASE 2, MITOCHONDRIAL"/>
    <property type="match status" value="1"/>
</dbReference>
<evidence type="ECO:0000313" key="14">
    <source>
        <dbReference type="Proteomes" id="UP001500227"/>
    </source>
</evidence>
<comment type="function">
    <text evidence="11">Phosphorylation of dTMP to form dTDP in both de novo and salvage pathways of dTTP synthesis.</text>
</comment>
<comment type="catalytic activity">
    <reaction evidence="10 11">
        <text>dTMP + ATP = dTDP + ADP</text>
        <dbReference type="Rhea" id="RHEA:13517"/>
        <dbReference type="ChEBI" id="CHEBI:30616"/>
        <dbReference type="ChEBI" id="CHEBI:58369"/>
        <dbReference type="ChEBI" id="CHEBI:63528"/>
        <dbReference type="ChEBI" id="CHEBI:456216"/>
        <dbReference type="EC" id="2.7.4.9"/>
    </reaction>
</comment>
<dbReference type="InterPro" id="IPR018094">
    <property type="entry name" value="Thymidylate_kinase"/>
</dbReference>
<evidence type="ECO:0000256" key="6">
    <source>
        <dbReference type="ARBA" id="ARBA00022741"/>
    </source>
</evidence>
<feature type="binding site" evidence="11">
    <location>
        <begin position="13"/>
        <end position="20"/>
    </location>
    <ligand>
        <name>ATP</name>
        <dbReference type="ChEBI" id="CHEBI:30616"/>
    </ligand>
</feature>
<evidence type="ECO:0000259" key="12">
    <source>
        <dbReference type="Pfam" id="PF02223"/>
    </source>
</evidence>
<sequence length="211" mass="24024">MTEKKGLFLSLEGVDGAGKSTHIPFMADYIQQAGIPVVITREPGGTELGEGLRELLLHQPMHLKTETLLMFAARNEHIETVIQPALNAGKWVLCDRFSDASYAYQGGGRQLGATAIEILEHWVHPDLQPDRTWLFDLPLAVAAQRLQSGRVLDRFEKEQEAFFYRTQRFYHQRAQAQPERFICIDSSQSVQQIQTQLQHQLEALILSWKNV</sequence>
<keyword evidence="6 11" id="KW-0547">Nucleotide-binding</keyword>
<evidence type="ECO:0000256" key="11">
    <source>
        <dbReference type="HAMAP-Rule" id="MF_00165"/>
    </source>
</evidence>
<evidence type="ECO:0000256" key="4">
    <source>
        <dbReference type="ARBA" id="ARBA00022679"/>
    </source>
</evidence>
<evidence type="ECO:0000256" key="2">
    <source>
        <dbReference type="ARBA" id="ARBA00012980"/>
    </source>
</evidence>
<dbReference type="SUPFAM" id="SSF52540">
    <property type="entry name" value="P-loop containing nucleoside triphosphate hydrolases"/>
    <property type="match status" value="1"/>
</dbReference>
<dbReference type="InterPro" id="IPR027417">
    <property type="entry name" value="P-loop_NTPase"/>
</dbReference>
<keyword evidence="14" id="KW-1185">Reference proteome</keyword>
<comment type="caution">
    <text evidence="13">The sequence shown here is derived from an EMBL/GenBank/DDBJ whole genome shotgun (WGS) entry which is preliminary data.</text>
</comment>
<gene>
    <name evidence="11 13" type="primary">tmk</name>
    <name evidence="13" type="ORF">GCM10023337_19860</name>
</gene>
<dbReference type="Pfam" id="PF02223">
    <property type="entry name" value="Thymidylate_kin"/>
    <property type="match status" value="1"/>
</dbReference>
<dbReference type="EMBL" id="BAABKD010000011">
    <property type="protein sequence ID" value="GAA5092492.1"/>
    <property type="molecule type" value="Genomic_DNA"/>
</dbReference>
<reference evidence="14" key="1">
    <citation type="journal article" date="2019" name="Int. J. Syst. Evol. Microbiol.">
        <title>The Global Catalogue of Microorganisms (GCM) 10K type strain sequencing project: providing services to taxonomists for standard genome sequencing and annotation.</title>
        <authorList>
            <consortium name="The Broad Institute Genomics Platform"/>
            <consortium name="The Broad Institute Genome Sequencing Center for Infectious Disease"/>
            <person name="Wu L."/>
            <person name="Ma J."/>
        </authorList>
    </citation>
    <scope>NUCLEOTIDE SEQUENCE [LARGE SCALE GENOMIC DNA]</scope>
    <source>
        <strain evidence="14">JCM 18423</strain>
    </source>
</reference>
<dbReference type="Gene3D" id="3.40.50.300">
    <property type="entry name" value="P-loop containing nucleotide triphosphate hydrolases"/>
    <property type="match status" value="1"/>
</dbReference>
<evidence type="ECO:0000256" key="1">
    <source>
        <dbReference type="ARBA" id="ARBA00009776"/>
    </source>
</evidence>
<proteinExistence type="inferred from homology"/>
<keyword evidence="4 11" id="KW-0808">Transferase</keyword>
<dbReference type="GO" id="GO:0016301">
    <property type="term" value="F:kinase activity"/>
    <property type="evidence" value="ECO:0007669"/>
    <property type="project" value="UniProtKB-KW"/>
</dbReference>
<dbReference type="CDD" id="cd01672">
    <property type="entry name" value="TMPK"/>
    <property type="match status" value="1"/>
</dbReference>
<evidence type="ECO:0000256" key="3">
    <source>
        <dbReference type="ARBA" id="ARBA00017144"/>
    </source>
</evidence>
<dbReference type="Proteomes" id="UP001500227">
    <property type="component" value="Unassembled WGS sequence"/>
</dbReference>
<evidence type="ECO:0000256" key="9">
    <source>
        <dbReference type="ARBA" id="ARBA00029962"/>
    </source>
</evidence>
<evidence type="ECO:0000256" key="5">
    <source>
        <dbReference type="ARBA" id="ARBA00022727"/>
    </source>
</evidence>
<dbReference type="HAMAP" id="MF_00165">
    <property type="entry name" value="Thymidylate_kinase"/>
    <property type="match status" value="1"/>
</dbReference>
<feature type="domain" description="Thymidylate kinase-like" evidence="12">
    <location>
        <begin position="11"/>
        <end position="196"/>
    </location>
</feature>
<keyword evidence="8 11" id="KW-0067">ATP-binding</keyword>
<evidence type="ECO:0000256" key="10">
    <source>
        <dbReference type="ARBA" id="ARBA00048743"/>
    </source>
</evidence>
<evidence type="ECO:0000256" key="7">
    <source>
        <dbReference type="ARBA" id="ARBA00022777"/>
    </source>
</evidence>
<protein>
    <recommendedName>
        <fullName evidence="3 11">Thymidylate kinase</fullName>
        <ecNumber evidence="2 11">2.7.4.9</ecNumber>
    </recommendedName>
    <alternativeName>
        <fullName evidence="9 11">dTMP kinase</fullName>
    </alternativeName>
</protein>